<evidence type="ECO:0000256" key="2">
    <source>
        <dbReference type="SAM" id="MobiDB-lite"/>
    </source>
</evidence>
<dbReference type="AlphaFoldDB" id="A0A7S1JC48"/>
<dbReference type="SUPFAM" id="SSF51126">
    <property type="entry name" value="Pectin lyase-like"/>
    <property type="match status" value="2"/>
</dbReference>
<dbReference type="Gene3D" id="2.160.20.10">
    <property type="entry name" value="Single-stranded right-handed beta-helix, Pectin lyase-like"/>
    <property type="match status" value="2"/>
</dbReference>
<dbReference type="Pfam" id="PF13229">
    <property type="entry name" value="Beta_helix"/>
    <property type="match status" value="1"/>
</dbReference>
<proteinExistence type="predicted"/>
<dbReference type="InterPro" id="IPR011050">
    <property type="entry name" value="Pectin_lyase_fold/virulence"/>
</dbReference>
<feature type="compositionally biased region" description="Basic residues" evidence="2">
    <location>
        <begin position="710"/>
        <end position="728"/>
    </location>
</feature>
<keyword evidence="1" id="KW-0677">Repeat</keyword>
<protein>
    <recommendedName>
        <fullName evidence="3">Right handed beta helix domain-containing protein</fullName>
    </recommendedName>
</protein>
<dbReference type="SMART" id="SM00710">
    <property type="entry name" value="PbH1"/>
    <property type="match status" value="8"/>
</dbReference>
<evidence type="ECO:0000256" key="1">
    <source>
        <dbReference type="ARBA" id="ARBA00022737"/>
    </source>
</evidence>
<feature type="region of interest" description="Disordered" evidence="2">
    <location>
        <begin position="696"/>
        <end position="796"/>
    </location>
</feature>
<dbReference type="PANTHER" id="PTHR22990:SF15">
    <property type="entry name" value="F-BOX ONLY PROTEIN 10"/>
    <property type="match status" value="1"/>
</dbReference>
<name>A0A7S1JC48_9EUGL</name>
<dbReference type="InterPro" id="IPR051550">
    <property type="entry name" value="SCF-Subunits/Alg-Epimerases"/>
</dbReference>
<gene>
    <name evidence="4" type="ORF">EGYM00392_LOCUS50597</name>
</gene>
<sequence length="796" mass="87611">MADGRNKFLQKAFCHLKKAESRHESKVFEVRTVDDRVDQWEVTFFYHDEEAERAGFDQVLLLFQFCKSDMQIPPKVSVVRPRITGIGLFGGALCFDRKKMWVEYHTDMEAFLLTIRLHLIYQMQARLEDPCSTASSNSTSSSSSSSSSSSLFDPMVASYSPQERANGFNHIMRTHWDWKLVDIADDGSAVELKLEEQQEQNKQEADRMLHHAMGHLHNKNLSSALQGFTEAMYLNGNLGELYYRRATVFKKLNALHLARKDLEQGLKKRPLFPGTKALLEEVLRLIVENTTPRTIHVSAVKLRGLGPGALQFKSLEEAVAVARDADVIAISKGSYCASQILVAPDVTIRSHPEGASVKITTEDDTSSLLEIWSQRAVLKGLTIEHGNRGSCVKIANGHCTLLQCALQSTEENTMGLLVEGPESKACMESCSVVGNEFAAVTRQKAECTLTRCTCESTNGIIAETGAVVNVHKSVIHGPLVYTDFTGGRVEDNIISESKSLGLSFQGQTREITVTRNLVEKNKSVGLLACRGAQVLVYDNVFSGNARTQIEVQGKTSIRIQNNHIKNGLVNGILITAQGTDTVLERNLIVGHKNAGISISEGSQAQIVKNVIQSCGASGLFFTGGSTGTVLQNTIFQCCIAGLELEGSCAPILKGNTIRDNLVGIQVSPSACPTLWKDTVLKGNRVDVYRTKAYVPGDADGEATVDDGARMHPHRARKRIRAKPPKGRKQKQESRSVAGRSGTSPESTRAPTATRKRRGLDLDVIKQPNESLRRMTRQQQHGTIGGRYPKRQRLQAK</sequence>
<dbReference type="InterPro" id="IPR011990">
    <property type="entry name" value="TPR-like_helical_dom_sf"/>
</dbReference>
<reference evidence="4" key="1">
    <citation type="submission" date="2021-01" db="EMBL/GenBank/DDBJ databases">
        <authorList>
            <person name="Corre E."/>
            <person name="Pelletier E."/>
            <person name="Niang G."/>
            <person name="Scheremetjew M."/>
            <person name="Finn R."/>
            <person name="Kale V."/>
            <person name="Holt S."/>
            <person name="Cochrane G."/>
            <person name="Meng A."/>
            <person name="Brown T."/>
            <person name="Cohen L."/>
        </authorList>
    </citation>
    <scope>NUCLEOTIDE SEQUENCE</scope>
    <source>
        <strain evidence="4">NIES-381</strain>
    </source>
</reference>
<accession>A0A7S1JC48</accession>
<feature type="compositionally biased region" description="Low complexity" evidence="2">
    <location>
        <begin position="132"/>
        <end position="150"/>
    </location>
</feature>
<feature type="compositionally biased region" description="Polar residues" evidence="2">
    <location>
        <begin position="740"/>
        <end position="750"/>
    </location>
</feature>
<dbReference type="Gene3D" id="1.25.40.10">
    <property type="entry name" value="Tetratricopeptide repeat domain"/>
    <property type="match status" value="1"/>
</dbReference>
<organism evidence="4">
    <name type="scientific">Eutreptiella gymnastica</name>
    <dbReference type="NCBI Taxonomy" id="73025"/>
    <lineage>
        <taxon>Eukaryota</taxon>
        <taxon>Discoba</taxon>
        <taxon>Euglenozoa</taxon>
        <taxon>Euglenida</taxon>
        <taxon>Spirocuta</taxon>
        <taxon>Euglenophyceae</taxon>
        <taxon>Eutreptiales</taxon>
        <taxon>Eutreptiaceae</taxon>
        <taxon>Eutreptiella</taxon>
    </lineage>
</organism>
<dbReference type="SUPFAM" id="SSF48452">
    <property type="entry name" value="TPR-like"/>
    <property type="match status" value="1"/>
</dbReference>
<dbReference type="InterPro" id="IPR012334">
    <property type="entry name" value="Pectin_lyas_fold"/>
</dbReference>
<dbReference type="PANTHER" id="PTHR22990">
    <property type="entry name" value="F-BOX ONLY PROTEIN"/>
    <property type="match status" value="1"/>
</dbReference>
<dbReference type="InterPro" id="IPR039448">
    <property type="entry name" value="Beta_helix"/>
</dbReference>
<evidence type="ECO:0000313" key="4">
    <source>
        <dbReference type="EMBL" id="CAD9039431.1"/>
    </source>
</evidence>
<feature type="region of interest" description="Disordered" evidence="2">
    <location>
        <begin position="131"/>
        <end position="150"/>
    </location>
</feature>
<feature type="compositionally biased region" description="Basic residues" evidence="2">
    <location>
        <begin position="787"/>
        <end position="796"/>
    </location>
</feature>
<feature type="domain" description="Right handed beta helix" evidence="3">
    <location>
        <begin position="459"/>
        <end position="611"/>
    </location>
</feature>
<dbReference type="EMBL" id="HBGA01136778">
    <property type="protein sequence ID" value="CAD9039431.1"/>
    <property type="molecule type" value="Transcribed_RNA"/>
</dbReference>
<dbReference type="InterPro" id="IPR006626">
    <property type="entry name" value="PbH1"/>
</dbReference>
<evidence type="ECO:0000259" key="3">
    <source>
        <dbReference type="Pfam" id="PF13229"/>
    </source>
</evidence>